<gene>
    <name evidence="3" type="ORF">GCM10010862_31190</name>
</gene>
<accession>A0ABQ5W7F0</accession>
<organism evidence="3 4">
    <name type="scientific">Devosia nitrariae</name>
    <dbReference type="NCBI Taxonomy" id="2071872"/>
    <lineage>
        <taxon>Bacteria</taxon>
        <taxon>Pseudomonadati</taxon>
        <taxon>Pseudomonadota</taxon>
        <taxon>Alphaproteobacteria</taxon>
        <taxon>Hyphomicrobiales</taxon>
        <taxon>Devosiaceae</taxon>
        <taxon>Devosia</taxon>
    </lineage>
</organism>
<comment type="similarity">
    <text evidence="1">Belongs to the SMP-30/CGR1 family.</text>
</comment>
<dbReference type="EMBL" id="BSNS01000013">
    <property type="protein sequence ID" value="GLQ55860.1"/>
    <property type="molecule type" value="Genomic_DNA"/>
</dbReference>
<proteinExistence type="inferred from homology"/>
<sequence length="293" mass="31642">MLDGSGVELAQAEEAITGESPLWDDRRGIVWWIDIQGRRLLGFSPKAGPIAPMHLPSEPGLVALADDDSLIVGLEDGLWRLFPETGALKLLTPVTSPHPDIRLNDGKPDWQGRLWFGSMDKSGSGIPHGALYCRHPGGRLETVRQGVRVPNAIAVSRDGGTLYFSDSPSQQVLAFDLDQSSGALGNERVFRTFTGTDKPDGACIDANNGLWIAVVNGARLDHLNADGHLIESVPMPVAKPTMCVFGGSELSDLFITSQRRFLSADQLAQHPLTGALLRVRTSSRGTPPNRVRI</sequence>
<keyword evidence="4" id="KW-1185">Reference proteome</keyword>
<evidence type="ECO:0000259" key="2">
    <source>
        <dbReference type="Pfam" id="PF08450"/>
    </source>
</evidence>
<dbReference type="PRINTS" id="PR01790">
    <property type="entry name" value="SMP30FAMILY"/>
</dbReference>
<comment type="caution">
    <text evidence="3">The sequence shown here is derived from an EMBL/GenBank/DDBJ whole genome shotgun (WGS) entry which is preliminary data.</text>
</comment>
<name>A0ABQ5W7F0_9HYPH</name>
<evidence type="ECO:0000313" key="4">
    <source>
        <dbReference type="Proteomes" id="UP001156691"/>
    </source>
</evidence>
<dbReference type="Proteomes" id="UP001156691">
    <property type="component" value="Unassembled WGS sequence"/>
</dbReference>
<dbReference type="RefSeq" id="WP_284341277.1">
    <property type="nucleotide sequence ID" value="NZ_BSNS01000013.1"/>
</dbReference>
<evidence type="ECO:0000313" key="3">
    <source>
        <dbReference type="EMBL" id="GLQ55860.1"/>
    </source>
</evidence>
<dbReference type="Pfam" id="PF08450">
    <property type="entry name" value="SGL"/>
    <property type="match status" value="1"/>
</dbReference>
<dbReference type="InterPro" id="IPR005511">
    <property type="entry name" value="SMP-30"/>
</dbReference>
<evidence type="ECO:0000256" key="1">
    <source>
        <dbReference type="ARBA" id="ARBA00008853"/>
    </source>
</evidence>
<protein>
    <submittedName>
        <fullName evidence="3">Gluconolactonase</fullName>
    </submittedName>
</protein>
<feature type="domain" description="SMP-30/Gluconolactonase/LRE-like region" evidence="2">
    <location>
        <begin position="18"/>
        <end position="258"/>
    </location>
</feature>
<dbReference type="Gene3D" id="2.120.10.30">
    <property type="entry name" value="TolB, C-terminal domain"/>
    <property type="match status" value="1"/>
</dbReference>
<dbReference type="PANTHER" id="PTHR10907">
    <property type="entry name" value="REGUCALCIN"/>
    <property type="match status" value="1"/>
</dbReference>
<reference evidence="4" key="1">
    <citation type="journal article" date="2019" name="Int. J. Syst. Evol. Microbiol.">
        <title>The Global Catalogue of Microorganisms (GCM) 10K type strain sequencing project: providing services to taxonomists for standard genome sequencing and annotation.</title>
        <authorList>
            <consortium name="The Broad Institute Genomics Platform"/>
            <consortium name="The Broad Institute Genome Sequencing Center for Infectious Disease"/>
            <person name="Wu L."/>
            <person name="Ma J."/>
        </authorList>
    </citation>
    <scope>NUCLEOTIDE SEQUENCE [LARGE SCALE GENOMIC DNA]</scope>
    <source>
        <strain evidence="4">NBRC 112416</strain>
    </source>
</reference>
<dbReference type="SUPFAM" id="SSF63829">
    <property type="entry name" value="Calcium-dependent phosphotriesterase"/>
    <property type="match status" value="1"/>
</dbReference>
<dbReference type="PANTHER" id="PTHR10907:SF47">
    <property type="entry name" value="REGUCALCIN"/>
    <property type="match status" value="1"/>
</dbReference>
<dbReference type="InterPro" id="IPR011042">
    <property type="entry name" value="6-blade_b-propeller_TolB-like"/>
</dbReference>
<dbReference type="InterPro" id="IPR013658">
    <property type="entry name" value="SGL"/>
</dbReference>